<organism evidence="7 8">
    <name type="scientific">Streptomyces fuscichromogenes</name>
    <dbReference type="NCBI Taxonomy" id="1324013"/>
    <lineage>
        <taxon>Bacteria</taxon>
        <taxon>Bacillati</taxon>
        <taxon>Actinomycetota</taxon>
        <taxon>Actinomycetes</taxon>
        <taxon>Kitasatosporales</taxon>
        <taxon>Streptomycetaceae</taxon>
        <taxon>Streptomyces</taxon>
    </lineage>
</organism>
<dbReference type="InterPro" id="IPR023753">
    <property type="entry name" value="FAD/NAD-binding_dom"/>
</dbReference>
<dbReference type="InterPro" id="IPR016156">
    <property type="entry name" value="FAD/NAD-linked_Rdtase_dimer_sf"/>
</dbReference>
<evidence type="ECO:0000256" key="4">
    <source>
        <dbReference type="ARBA" id="ARBA00023002"/>
    </source>
</evidence>
<evidence type="ECO:0000256" key="1">
    <source>
        <dbReference type="ARBA" id="ARBA00001974"/>
    </source>
</evidence>
<evidence type="ECO:0000259" key="5">
    <source>
        <dbReference type="Pfam" id="PF07992"/>
    </source>
</evidence>
<comment type="cofactor">
    <cofactor evidence="1">
        <name>FAD</name>
        <dbReference type="ChEBI" id="CHEBI:57692"/>
    </cofactor>
</comment>
<dbReference type="RefSeq" id="WP_189265510.1">
    <property type="nucleotide sequence ID" value="NZ_BMML01000013.1"/>
</dbReference>
<accession>A0A917XH67</accession>
<name>A0A917XH67_9ACTN</name>
<dbReference type="SUPFAM" id="SSF55424">
    <property type="entry name" value="FAD/NAD-linked reductases, dimerisation (C-terminal) domain"/>
    <property type="match status" value="1"/>
</dbReference>
<reference evidence="7" key="2">
    <citation type="submission" date="2020-09" db="EMBL/GenBank/DDBJ databases">
        <authorList>
            <person name="Sun Q."/>
            <person name="Zhou Y."/>
        </authorList>
    </citation>
    <scope>NUCLEOTIDE SEQUENCE</scope>
    <source>
        <strain evidence="7">CGMCC 4.7110</strain>
    </source>
</reference>
<dbReference type="Pfam" id="PF13459">
    <property type="entry name" value="Fer4_15"/>
    <property type="match status" value="1"/>
</dbReference>
<dbReference type="SUPFAM" id="SSF51905">
    <property type="entry name" value="FAD/NAD(P)-binding domain"/>
    <property type="match status" value="1"/>
</dbReference>
<evidence type="ECO:0000259" key="6">
    <source>
        <dbReference type="Pfam" id="PF14759"/>
    </source>
</evidence>
<dbReference type="Gene3D" id="3.30.70.20">
    <property type="match status" value="1"/>
</dbReference>
<dbReference type="PANTHER" id="PTHR43557:SF2">
    <property type="entry name" value="RIESKE DOMAIN-CONTAINING PROTEIN-RELATED"/>
    <property type="match status" value="1"/>
</dbReference>
<keyword evidence="4" id="KW-0560">Oxidoreductase</keyword>
<dbReference type="PANTHER" id="PTHR43557">
    <property type="entry name" value="APOPTOSIS-INDUCING FACTOR 1"/>
    <property type="match status" value="1"/>
</dbReference>
<evidence type="ECO:0000256" key="3">
    <source>
        <dbReference type="ARBA" id="ARBA00022827"/>
    </source>
</evidence>
<dbReference type="InterPro" id="IPR050446">
    <property type="entry name" value="FAD-oxidoreductase/Apoptosis"/>
</dbReference>
<dbReference type="Proteomes" id="UP000653411">
    <property type="component" value="Unassembled WGS sequence"/>
</dbReference>
<dbReference type="InterPro" id="IPR036188">
    <property type="entry name" value="FAD/NAD-bd_sf"/>
</dbReference>
<sequence length="492" mass="52041">MVRISVDLNRCEGYGQCVFAAPSAFTLHGLEALTYLPNPPDEMRDAVHRAALACPVQAITVGVQDEPAGTTSRADRHVVVVGASLAGLKTAEALRERGFSGPLTVIGDEPHRPYDRPPLTKACVSEKLPPDRLELPVTRTLDARFLLGTAAVGLDTDRRLVRLADGAAVGYDTVVIATGTRARPYPGTTPDGVLAVRTRDDAEDLQRRLARQPRRVVVVGAGFLGGELASGLCDLGIPVTLVEAQQAPLQGPLGTTVGGVMADLARSAGVDLRLSTTVDEFVAGDDGALRQVRLSDGETVDADLAVVALGAVRNVEWLEGSAARVDRNGVHCDDRCRVLDLEGCPLPDVYAAGDVAGLPHPLFPGRRLSVEHWGNAVTQARTVAHDITRPSGEVPSPHTELPSFWSTQFGVNIKGVGFPGAADRIAVVQGTPGQGSFSVLYGLAERTVGAVTVDNGRYLHHYTALVREGAPFPPEFVTSDENTSPVVRPTGR</sequence>
<dbReference type="EMBL" id="BMML01000013">
    <property type="protein sequence ID" value="GGN23027.1"/>
    <property type="molecule type" value="Genomic_DNA"/>
</dbReference>
<gene>
    <name evidence="7" type="primary">hcaD</name>
    <name evidence="7" type="ORF">GCM10011578_055070</name>
</gene>
<dbReference type="AlphaFoldDB" id="A0A917XH67"/>
<evidence type="ECO:0000256" key="2">
    <source>
        <dbReference type="ARBA" id="ARBA00022630"/>
    </source>
</evidence>
<feature type="domain" description="Reductase C-terminal" evidence="6">
    <location>
        <begin position="404"/>
        <end position="478"/>
    </location>
</feature>
<dbReference type="PRINTS" id="PR00368">
    <property type="entry name" value="FADPNR"/>
</dbReference>
<protein>
    <submittedName>
        <fullName evidence="7">Pyridine nucleotide-disulfide oxidoreductase</fullName>
    </submittedName>
</protein>
<dbReference type="GO" id="GO:0016651">
    <property type="term" value="F:oxidoreductase activity, acting on NAD(P)H"/>
    <property type="evidence" value="ECO:0007669"/>
    <property type="project" value="TreeGrafter"/>
</dbReference>
<dbReference type="Pfam" id="PF07992">
    <property type="entry name" value="Pyr_redox_2"/>
    <property type="match status" value="1"/>
</dbReference>
<keyword evidence="2" id="KW-0285">Flavoprotein</keyword>
<evidence type="ECO:0000313" key="7">
    <source>
        <dbReference type="EMBL" id="GGN23027.1"/>
    </source>
</evidence>
<feature type="domain" description="FAD/NAD(P)-binding" evidence="5">
    <location>
        <begin position="77"/>
        <end position="380"/>
    </location>
</feature>
<evidence type="ECO:0000313" key="8">
    <source>
        <dbReference type="Proteomes" id="UP000653411"/>
    </source>
</evidence>
<dbReference type="InterPro" id="IPR028202">
    <property type="entry name" value="Reductase_C"/>
</dbReference>
<proteinExistence type="predicted"/>
<dbReference type="SUPFAM" id="SSF54862">
    <property type="entry name" value="4Fe-4S ferredoxins"/>
    <property type="match status" value="1"/>
</dbReference>
<dbReference type="Gene3D" id="3.50.50.60">
    <property type="entry name" value="FAD/NAD(P)-binding domain"/>
    <property type="match status" value="2"/>
</dbReference>
<reference evidence="7" key="1">
    <citation type="journal article" date="2014" name="Int. J. Syst. Evol. Microbiol.">
        <title>Complete genome sequence of Corynebacterium casei LMG S-19264T (=DSM 44701T), isolated from a smear-ripened cheese.</title>
        <authorList>
            <consortium name="US DOE Joint Genome Institute (JGI-PGF)"/>
            <person name="Walter F."/>
            <person name="Albersmeier A."/>
            <person name="Kalinowski J."/>
            <person name="Ruckert C."/>
        </authorList>
    </citation>
    <scope>NUCLEOTIDE SEQUENCE</scope>
    <source>
        <strain evidence="7">CGMCC 4.7110</strain>
    </source>
</reference>
<keyword evidence="3" id="KW-0274">FAD</keyword>
<comment type="caution">
    <text evidence="7">The sequence shown here is derived from an EMBL/GenBank/DDBJ whole genome shotgun (WGS) entry which is preliminary data.</text>
</comment>
<dbReference type="PRINTS" id="PR00469">
    <property type="entry name" value="PNDRDTASEII"/>
</dbReference>
<keyword evidence="8" id="KW-1185">Reference proteome</keyword>
<dbReference type="GO" id="GO:0005737">
    <property type="term" value="C:cytoplasm"/>
    <property type="evidence" value="ECO:0007669"/>
    <property type="project" value="TreeGrafter"/>
</dbReference>
<dbReference type="Pfam" id="PF14759">
    <property type="entry name" value="Reductase_C"/>
    <property type="match status" value="1"/>
</dbReference>
<dbReference type="Gene3D" id="3.30.390.30">
    <property type="match status" value="1"/>
</dbReference>